<keyword evidence="6" id="KW-0238">DNA-binding</keyword>
<dbReference type="InterPro" id="IPR001789">
    <property type="entry name" value="Sig_transdc_resp-reg_receiver"/>
</dbReference>
<keyword evidence="4" id="KW-0902">Two-component regulatory system</keyword>
<keyword evidence="12" id="KW-1185">Reference proteome</keyword>
<dbReference type="PANTHER" id="PTHR42713">
    <property type="entry name" value="HISTIDINE KINASE-RELATED"/>
    <property type="match status" value="1"/>
</dbReference>
<dbReference type="EMBL" id="FXAZ01000001">
    <property type="protein sequence ID" value="SMG18997.1"/>
    <property type="molecule type" value="Genomic_DNA"/>
</dbReference>
<dbReference type="SMART" id="SM00448">
    <property type="entry name" value="REC"/>
    <property type="match status" value="1"/>
</dbReference>
<comment type="subcellular location">
    <subcellularLocation>
        <location evidence="1">Cytoplasm</location>
    </subcellularLocation>
</comment>
<keyword evidence="2" id="KW-0963">Cytoplasm</keyword>
<dbReference type="PANTHER" id="PTHR42713:SF3">
    <property type="entry name" value="TRANSCRIPTIONAL REGULATORY PROTEIN HPTR"/>
    <property type="match status" value="1"/>
</dbReference>
<dbReference type="Gene3D" id="1.10.10.60">
    <property type="entry name" value="Homeodomain-like"/>
    <property type="match status" value="2"/>
</dbReference>
<dbReference type="InterPro" id="IPR009057">
    <property type="entry name" value="Homeodomain-like_sf"/>
</dbReference>
<keyword evidence="7" id="KW-0804">Transcription</keyword>
<organism evidence="11 12">
    <name type="scientific">Paenibacillus aquistagni</name>
    <dbReference type="NCBI Taxonomy" id="1852522"/>
    <lineage>
        <taxon>Bacteria</taxon>
        <taxon>Bacillati</taxon>
        <taxon>Bacillota</taxon>
        <taxon>Bacilli</taxon>
        <taxon>Bacillales</taxon>
        <taxon>Paenibacillaceae</taxon>
        <taxon>Paenibacillus</taxon>
    </lineage>
</organism>
<dbReference type="SUPFAM" id="SSF52172">
    <property type="entry name" value="CheY-like"/>
    <property type="match status" value="1"/>
</dbReference>
<dbReference type="STRING" id="1852522.SAMN06295960_0857"/>
<dbReference type="RefSeq" id="WP_085493068.1">
    <property type="nucleotide sequence ID" value="NZ_FXAZ01000001.1"/>
</dbReference>
<evidence type="ECO:0000256" key="7">
    <source>
        <dbReference type="ARBA" id="ARBA00023163"/>
    </source>
</evidence>
<proteinExistence type="predicted"/>
<dbReference type="GO" id="GO:0005737">
    <property type="term" value="C:cytoplasm"/>
    <property type="evidence" value="ECO:0007669"/>
    <property type="project" value="UniProtKB-SubCell"/>
</dbReference>
<evidence type="ECO:0000256" key="4">
    <source>
        <dbReference type="ARBA" id="ARBA00023012"/>
    </source>
</evidence>
<dbReference type="PROSITE" id="PS50110">
    <property type="entry name" value="RESPONSE_REGULATORY"/>
    <property type="match status" value="1"/>
</dbReference>
<dbReference type="AlphaFoldDB" id="A0A1X7IUZ4"/>
<feature type="domain" description="Response regulatory" evidence="10">
    <location>
        <begin position="2"/>
        <end position="121"/>
    </location>
</feature>
<dbReference type="InterPro" id="IPR051552">
    <property type="entry name" value="HptR"/>
</dbReference>
<evidence type="ECO:0000256" key="1">
    <source>
        <dbReference type="ARBA" id="ARBA00004496"/>
    </source>
</evidence>
<keyword evidence="3 8" id="KW-0597">Phosphoprotein</keyword>
<dbReference type="GO" id="GO:0043565">
    <property type="term" value="F:sequence-specific DNA binding"/>
    <property type="evidence" value="ECO:0007669"/>
    <property type="project" value="InterPro"/>
</dbReference>
<dbReference type="InterPro" id="IPR018062">
    <property type="entry name" value="HTH_AraC-typ_CS"/>
</dbReference>
<evidence type="ECO:0000259" key="10">
    <source>
        <dbReference type="PROSITE" id="PS50110"/>
    </source>
</evidence>
<dbReference type="InterPro" id="IPR020449">
    <property type="entry name" value="Tscrpt_reg_AraC-type_HTH"/>
</dbReference>
<dbReference type="InterPro" id="IPR011006">
    <property type="entry name" value="CheY-like_superfamily"/>
</dbReference>
<dbReference type="PROSITE" id="PS00041">
    <property type="entry name" value="HTH_ARAC_FAMILY_1"/>
    <property type="match status" value="1"/>
</dbReference>
<evidence type="ECO:0000256" key="3">
    <source>
        <dbReference type="ARBA" id="ARBA00022553"/>
    </source>
</evidence>
<dbReference type="Pfam" id="PF00072">
    <property type="entry name" value="Response_reg"/>
    <property type="match status" value="1"/>
</dbReference>
<dbReference type="SUPFAM" id="SSF46689">
    <property type="entry name" value="Homeodomain-like"/>
    <property type="match status" value="2"/>
</dbReference>
<keyword evidence="5" id="KW-0805">Transcription regulation</keyword>
<dbReference type="GO" id="GO:0000160">
    <property type="term" value="P:phosphorelay signal transduction system"/>
    <property type="evidence" value="ECO:0007669"/>
    <property type="project" value="UniProtKB-KW"/>
</dbReference>
<evidence type="ECO:0000259" key="9">
    <source>
        <dbReference type="PROSITE" id="PS01124"/>
    </source>
</evidence>
<dbReference type="InterPro" id="IPR018060">
    <property type="entry name" value="HTH_AraC"/>
</dbReference>
<dbReference type="InterPro" id="IPR041522">
    <property type="entry name" value="CdaR_GGDEF"/>
</dbReference>
<feature type="modified residue" description="4-aspartylphosphate" evidence="8">
    <location>
        <position position="54"/>
    </location>
</feature>
<reference evidence="11 12" key="1">
    <citation type="submission" date="2017-04" db="EMBL/GenBank/DDBJ databases">
        <authorList>
            <person name="Afonso C.L."/>
            <person name="Miller P.J."/>
            <person name="Scott M.A."/>
            <person name="Spackman E."/>
            <person name="Goraichik I."/>
            <person name="Dimitrov K.M."/>
            <person name="Suarez D.L."/>
            <person name="Swayne D.E."/>
        </authorList>
    </citation>
    <scope>NUCLEOTIDE SEQUENCE [LARGE SCALE GENOMIC DNA]</scope>
    <source>
        <strain evidence="11 12">11</strain>
    </source>
</reference>
<evidence type="ECO:0000313" key="12">
    <source>
        <dbReference type="Proteomes" id="UP000193834"/>
    </source>
</evidence>
<name>A0A1X7IUZ4_9BACL</name>
<evidence type="ECO:0000256" key="8">
    <source>
        <dbReference type="PROSITE-ProRule" id="PRU00169"/>
    </source>
</evidence>
<evidence type="ECO:0000313" key="11">
    <source>
        <dbReference type="EMBL" id="SMG18997.1"/>
    </source>
</evidence>
<evidence type="ECO:0000256" key="6">
    <source>
        <dbReference type="ARBA" id="ARBA00023125"/>
    </source>
</evidence>
<dbReference type="Gene3D" id="3.40.50.2300">
    <property type="match status" value="1"/>
</dbReference>
<protein>
    <submittedName>
        <fullName evidence="11">Two-component system, response regulator YesN</fullName>
    </submittedName>
</protein>
<dbReference type="SMART" id="SM00342">
    <property type="entry name" value="HTH_ARAC"/>
    <property type="match status" value="1"/>
</dbReference>
<dbReference type="Pfam" id="PF17853">
    <property type="entry name" value="GGDEF_2"/>
    <property type="match status" value="1"/>
</dbReference>
<dbReference type="Proteomes" id="UP000193834">
    <property type="component" value="Unassembled WGS sequence"/>
</dbReference>
<dbReference type="PROSITE" id="PS01124">
    <property type="entry name" value="HTH_ARAC_FAMILY_2"/>
    <property type="match status" value="1"/>
</dbReference>
<dbReference type="OrthoDB" id="2508795at2"/>
<evidence type="ECO:0000256" key="2">
    <source>
        <dbReference type="ARBA" id="ARBA00022490"/>
    </source>
</evidence>
<dbReference type="Pfam" id="PF12833">
    <property type="entry name" value="HTH_18"/>
    <property type="match status" value="1"/>
</dbReference>
<dbReference type="GO" id="GO:0003700">
    <property type="term" value="F:DNA-binding transcription factor activity"/>
    <property type="evidence" value="ECO:0007669"/>
    <property type="project" value="InterPro"/>
</dbReference>
<feature type="domain" description="HTH araC/xylS-type" evidence="9">
    <location>
        <begin position="438"/>
        <end position="534"/>
    </location>
</feature>
<gene>
    <name evidence="11" type="ORF">SAMN06295960_0857</name>
</gene>
<evidence type="ECO:0000256" key="5">
    <source>
        <dbReference type="ARBA" id="ARBA00023015"/>
    </source>
</evidence>
<dbReference type="CDD" id="cd17536">
    <property type="entry name" value="REC_YesN-like"/>
    <property type="match status" value="1"/>
</dbReference>
<accession>A0A1X7IUZ4</accession>
<sequence length="534" mass="61294">MNLLIVEDETRLRHALAYQIPWDAHGIEVVGTAANGLEGLELAARKLPDLMVVDVQMPEMNGLEFIARLRAEHRLPFQKILILSGHDQFSYAQQAMEQGVAKYLLKPAGHNQILDTMLELAEQAKQDMAEWQRQAQLHKKWQAHLPVLQQDLLRQWLQGEYRLTELIHKSNELQLGLDEQDRVAVAVIDMDPLPTDETRYLKSDRSLLSFSLHCIAQELLQAPLQWVCQTQEGYTVLILIDRGLRESADVLRDLYSSVEQLQRQVKGILKHTVSAGICAQMAEPHRLHELYRQAIKALQSRMILGSELVIPYCEANQASLSLQGSIQAERQLESAMETADKPRALQHLEEVWSELMQGADSIEEAYESILYIHSLLIRLIQSQGLRVSEVFQDEVKYLYSIELLRTKEEHWELMKLAAERMIDLLLEARNSTTHHTITALLAMIEEEIDQELTLHRAADRMYVNSSYLSRLFKQEMGVAFSSYVTMKKMERAKEVLLQGGRVYDAAAATGYRDVSYFTKVFRKYWGVTPGEFKK</sequence>
<dbReference type="PRINTS" id="PR00032">
    <property type="entry name" value="HTHARAC"/>
</dbReference>